<evidence type="ECO:0000256" key="1">
    <source>
        <dbReference type="SAM" id="MobiDB-lite"/>
    </source>
</evidence>
<feature type="region of interest" description="Disordered" evidence="1">
    <location>
        <begin position="54"/>
        <end position="101"/>
    </location>
</feature>
<proteinExistence type="predicted"/>
<evidence type="ECO:0000259" key="2">
    <source>
        <dbReference type="Pfam" id="PF14644"/>
    </source>
</evidence>
<dbReference type="AlphaFoldDB" id="A0A7D9IQR8"/>
<dbReference type="OrthoDB" id="431588at2759"/>
<dbReference type="PANTHER" id="PTHR21444">
    <property type="entry name" value="COILED-COIL DOMAIN-CONTAINING PROTEIN 180"/>
    <property type="match status" value="1"/>
</dbReference>
<feature type="compositionally biased region" description="Polar residues" evidence="1">
    <location>
        <begin position="81"/>
        <end position="98"/>
    </location>
</feature>
<comment type="caution">
    <text evidence="3">The sequence shown here is derived from an EMBL/GenBank/DDBJ whole genome shotgun (WGS) entry which is preliminary data.</text>
</comment>
<dbReference type="Pfam" id="PF14644">
    <property type="entry name" value="DUF4456"/>
    <property type="match status" value="1"/>
</dbReference>
<dbReference type="PANTHER" id="PTHR21444:SF14">
    <property type="entry name" value="COILED-COIL DOMAIN-CONTAINING PROTEIN 180"/>
    <property type="match status" value="1"/>
</dbReference>
<feature type="region of interest" description="Disordered" evidence="1">
    <location>
        <begin position="387"/>
        <end position="407"/>
    </location>
</feature>
<dbReference type="EMBL" id="CACRXK020007590">
    <property type="protein sequence ID" value="CAB4012661.1"/>
    <property type="molecule type" value="Genomic_DNA"/>
</dbReference>
<keyword evidence="4" id="KW-1185">Reference proteome</keyword>
<reference evidence="3" key="1">
    <citation type="submission" date="2020-04" db="EMBL/GenBank/DDBJ databases">
        <authorList>
            <person name="Alioto T."/>
            <person name="Alioto T."/>
            <person name="Gomez Garrido J."/>
        </authorList>
    </citation>
    <scope>NUCLEOTIDE SEQUENCE</scope>
    <source>
        <strain evidence="3">A484AB</strain>
    </source>
</reference>
<organism evidence="3 4">
    <name type="scientific">Paramuricea clavata</name>
    <name type="common">Red gorgonian</name>
    <name type="synonym">Violescent sea-whip</name>
    <dbReference type="NCBI Taxonomy" id="317549"/>
    <lineage>
        <taxon>Eukaryota</taxon>
        <taxon>Metazoa</taxon>
        <taxon>Cnidaria</taxon>
        <taxon>Anthozoa</taxon>
        <taxon>Octocorallia</taxon>
        <taxon>Malacalcyonacea</taxon>
        <taxon>Plexauridae</taxon>
        <taxon>Paramuricea</taxon>
    </lineage>
</organism>
<evidence type="ECO:0000313" key="3">
    <source>
        <dbReference type="EMBL" id="CAB4012661.1"/>
    </source>
</evidence>
<dbReference type="InterPro" id="IPR027914">
    <property type="entry name" value="DUF4456"/>
</dbReference>
<feature type="compositionally biased region" description="Basic residues" evidence="1">
    <location>
        <begin position="56"/>
        <end position="71"/>
    </location>
</feature>
<accession>A0A7D9IQR8</accession>
<dbReference type="Proteomes" id="UP001152795">
    <property type="component" value="Unassembled WGS sequence"/>
</dbReference>
<evidence type="ECO:0000313" key="4">
    <source>
        <dbReference type="Proteomes" id="UP001152795"/>
    </source>
</evidence>
<feature type="region of interest" description="Disordered" evidence="1">
    <location>
        <begin position="117"/>
        <end position="139"/>
    </location>
</feature>
<protein>
    <recommendedName>
        <fullName evidence="2">DUF4456 domain-containing protein</fullName>
    </recommendedName>
</protein>
<feature type="domain" description="DUF4456" evidence="2">
    <location>
        <begin position="182"/>
        <end position="381"/>
    </location>
</feature>
<feature type="compositionally biased region" description="Basic and acidic residues" evidence="1">
    <location>
        <begin position="387"/>
        <end position="400"/>
    </location>
</feature>
<gene>
    <name evidence="3" type="ORF">PACLA_8A048552</name>
</gene>
<feature type="non-terminal residue" evidence="3">
    <location>
        <position position="431"/>
    </location>
</feature>
<sequence length="431" mass="49153">QVTCEDILDDLRDVFKLFINWTLFLDCLLVDPASCYAALSGSDLSYVEENTQQAAKGKKKDGRRSTNKGSKKNINVDKVTSHSPTLTPPSMETQQPSSYDLRPKTMPFDIERKPTFKHSTQSLSRRIHRSGTARHPSASRRDFLTKFDRKYLVFGEKTDEEPKPDFLSIIVNILRNSLDGLLATGEAYYRQKGPRLATRSAIHDNFDTYAQATVQRLQSYRTQAEDYHNSCIQELRSQLKKLQSFAVQIPELVIQSFVGDHSSETGLFVERIKQENNETTAMLENQRKQHEGKLRPALGHPKNREELEGLKNVEKERSALKMKALKDFMDELKGHRVGRAKSFIDVLSRTSAEMLRLFDALVTVDDVKIGKVEEKPKSTKQILLERTKPPKNEQEKESEYFSKPGGKWEGLPTNELVLTPPDQLTNILLLS</sequence>
<name>A0A7D9IQR8_PARCT</name>